<evidence type="ECO:0000256" key="1">
    <source>
        <dbReference type="SAM" id="Phobius"/>
    </source>
</evidence>
<protein>
    <submittedName>
        <fullName evidence="2">Uncharacterized protein</fullName>
    </submittedName>
</protein>
<evidence type="ECO:0000313" key="2">
    <source>
        <dbReference type="EMBL" id="PCS06245.1"/>
    </source>
</evidence>
<feature type="transmembrane region" description="Helical" evidence="1">
    <location>
        <begin position="119"/>
        <end position="143"/>
    </location>
</feature>
<proteinExistence type="predicted"/>
<dbReference type="Proteomes" id="UP000242246">
    <property type="component" value="Unassembled WGS sequence"/>
</dbReference>
<reference evidence="2 3" key="1">
    <citation type="submission" date="2014-12" db="EMBL/GenBank/DDBJ databases">
        <title>Draft genome sequences of 10 type strains of Lactococcus.</title>
        <authorList>
            <person name="Sun Z."/>
            <person name="Zhong Z."/>
            <person name="Liu W."/>
            <person name="Zhang W."/>
            <person name="Zhang H."/>
        </authorList>
    </citation>
    <scope>NUCLEOTIDE SEQUENCE [LARGE SCALE GENOMIC DNA]</scope>
    <source>
        <strain evidence="2 3">DSM 20686</strain>
    </source>
</reference>
<accession>A0A2A5RYF4</accession>
<name>A0A2A5RYF4_9LACT</name>
<feature type="transmembrane region" description="Helical" evidence="1">
    <location>
        <begin position="78"/>
        <end position="99"/>
    </location>
</feature>
<comment type="caution">
    <text evidence="2">The sequence shown here is derived from an EMBL/GenBank/DDBJ whole genome shotgun (WGS) entry which is preliminary data.</text>
</comment>
<dbReference type="STRING" id="1348632.GCA_001591745_01332"/>
<organism evidence="2 3">
    <name type="scientific">Pseudolactococcus plantarum</name>
    <dbReference type="NCBI Taxonomy" id="1365"/>
    <lineage>
        <taxon>Bacteria</taxon>
        <taxon>Bacillati</taxon>
        <taxon>Bacillota</taxon>
        <taxon>Bacilli</taxon>
        <taxon>Lactobacillales</taxon>
        <taxon>Streptococcaceae</taxon>
        <taxon>Pseudolactococcus</taxon>
    </lineage>
</organism>
<keyword evidence="1" id="KW-0472">Membrane</keyword>
<sequence>MEVKQLVAIGLDATPQTQPELLEAIPPLDYFGFDATQFGLLPIVIWGGISGAGAYQNHNLRVTLLYSSRRLVLFSAKIITLIASTVVVSFISTFITIIVTHMGMAGLGLNPITLSPIAWMFIGYTVIQWTLLTAIAFAIGLLCRHMIVPLVFLIPQIYNLGNYLAQRWSWGNYLPVAASNMITATPVKTIAHEPLKGAMILILWLSIMLIMAGYTFVRNDVGGNY</sequence>
<dbReference type="EMBL" id="JXJX01000009">
    <property type="protein sequence ID" value="PCS06245.1"/>
    <property type="molecule type" value="Genomic_DNA"/>
</dbReference>
<evidence type="ECO:0000313" key="3">
    <source>
        <dbReference type="Proteomes" id="UP000242246"/>
    </source>
</evidence>
<feature type="transmembrane region" description="Helical" evidence="1">
    <location>
        <begin position="198"/>
        <end position="217"/>
    </location>
</feature>
<keyword evidence="1" id="KW-0812">Transmembrane</keyword>
<keyword evidence="3" id="KW-1185">Reference proteome</keyword>
<feature type="transmembrane region" description="Helical" evidence="1">
    <location>
        <begin position="38"/>
        <end position="57"/>
    </location>
</feature>
<keyword evidence="1" id="KW-1133">Transmembrane helix</keyword>
<dbReference type="AlphaFoldDB" id="A0A2A5RYF4"/>
<gene>
    <name evidence="2" type="ORF">RU87_GL001766</name>
</gene>